<feature type="signal peptide" evidence="1">
    <location>
        <begin position="1"/>
        <end position="18"/>
    </location>
</feature>
<dbReference type="AlphaFoldDB" id="A0AAD9T7F1"/>
<proteinExistence type="predicted"/>
<protein>
    <recommendedName>
        <fullName evidence="4">Repetitive proline-rich cell wall protein</fullName>
    </recommendedName>
</protein>
<evidence type="ECO:0000313" key="2">
    <source>
        <dbReference type="EMBL" id="KAK2630247.1"/>
    </source>
</evidence>
<feature type="chain" id="PRO_5042160760" description="Repetitive proline-rich cell wall protein" evidence="1">
    <location>
        <begin position="19"/>
        <end position="326"/>
    </location>
</feature>
<accession>A0AAD9T7F1</accession>
<evidence type="ECO:0000313" key="3">
    <source>
        <dbReference type="Proteomes" id="UP001285354"/>
    </source>
</evidence>
<sequence>MKSASVLPLWALITSVIAWEKETYTTTEVYVTYTTICPVTTTSTDGGKTYTKIYTTTSTIVDHVATTIIETVELPDTTIAVGVGETSIITSFCPITETKTIAGETVTQTWTSTSLIYSIVPTMVEATVTLAPTTKYIETYVYQTSTSLCPVTETKTISGKPVEVIYTSTSLVVGKIPTTLYETITLMTTYYATEDVYTTLYEYETFHTTISAGSTIVIPVTETNMVILTSSYTITETLENPTTKATVYVPLTLGTSIPVTEVITIPAEVTTTLSDSVSTATPSLTQSTATLDSSAPAQLPSNAASHLSTGPLALTIAGAMAILAFA</sequence>
<dbReference type="EMBL" id="JAUBYV010000001">
    <property type="protein sequence ID" value="KAK2630247.1"/>
    <property type="molecule type" value="Genomic_DNA"/>
</dbReference>
<keyword evidence="1" id="KW-0732">Signal</keyword>
<evidence type="ECO:0000256" key="1">
    <source>
        <dbReference type="SAM" id="SignalP"/>
    </source>
</evidence>
<comment type="caution">
    <text evidence="2">The sequence shown here is derived from an EMBL/GenBank/DDBJ whole genome shotgun (WGS) entry which is preliminary data.</text>
</comment>
<reference evidence="2" key="1">
    <citation type="submission" date="2023-06" db="EMBL/GenBank/DDBJ databases">
        <title>Draft genome of Marssonina rosae.</title>
        <authorList>
            <person name="Cheng Q."/>
        </authorList>
    </citation>
    <scope>NUCLEOTIDE SEQUENCE</scope>
    <source>
        <strain evidence="2">R4</strain>
    </source>
</reference>
<gene>
    <name evidence="2" type="ORF">QTJ16_001067</name>
</gene>
<dbReference type="Proteomes" id="UP001285354">
    <property type="component" value="Unassembled WGS sequence"/>
</dbReference>
<keyword evidence="3" id="KW-1185">Reference proteome</keyword>
<name>A0AAD9T7F1_9HELO</name>
<evidence type="ECO:0008006" key="4">
    <source>
        <dbReference type="Google" id="ProtNLM"/>
    </source>
</evidence>
<organism evidence="2 3">
    <name type="scientific">Diplocarpon rosae</name>
    <dbReference type="NCBI Taxonomy" id="946125"/>
    <lineage>
        <taxon>Eukaryota</taxon>
        <taxon>Fungi</taxon>
        <taxon>Dikarya</taxon>
        <taxon>Ascomycota</taxon>
        <taxon>Pezizomycotina</taxon>
        <taxon>Leotiomycetes</taxon>
        <taxon>Helotiales</taxon>
        <taxon>Drepanopezizaceae</taxon>
        <taxon>Diplocarpon</taxon>
    </lineage>
</organism>